<sequence length="331" mass="38372">MTAPVVLNHCLYKIDITESKIELIQPNDDRDFKEFSRIILDELIKNDKSKQFSFTDENELVVSHIRSIAKNELLDEIKDLKENWILRTESIAQKLLNEETTAQAKIAAMDKKIQKGSLLILHLEHEGVVKFVLLKIEVDSFFDEVDARIHNGLPLNKKRLQKSCLITLDQNLNVAELLLSDSNRSIREYWWHGFLNSREVINATVNTIAAYGSINTILKQSVKKLSKADYLFMRNDVNSYFRNNDSYVHQELVEKLENHKIENEKLSEKFPEIINKIRSLPTSEKAPFDTQFDLDPEVIKSKIKSTIVLDENLELRIKGEIVNLEELIKPD</sequence>
<dbReference type="AlphaFoldDB" id="A0A5T3RLC7"/>
<reference evidence="1" key="1">
    <citation type="submission" date="2018-12" db="EMBL/GenBank/DDBJ databases">
        <authorList>
            <consortium name="PulseNet: The National Subtyping Network for Foodborne Disease Surveillance"/>
            <person name="Tarr C.L."/>
            <person name="Trees E."/>
            <person name="Katz L.S."/>
            <person name="Carleton-Romer H.A."/>
            <person name="Stroika S."/>
            <person name="Kucerova Z."/>
            <person name="Roache K.F."/>
            <person name="Sabol A.L."/>
            <person name="Besser J."/>
            <person name="Gerner-Smidt P."/>
        </authorList>
    </citation>
    <scope>NUCLEOTIDE SEQUENCE</scope>
    <source>
        <strain evidence="1">PNUSAS064340</strain>
    </source>
</reference>
<evidence type="ECO:0008006" key="2">
    <source>
        <dbReference type="Google" id="ProtNLM"/>
    </source>
</evidence>
<evidence type="ECO:0000313" key="1">
    <source>
        <dbReference type="EMBL" id="EAN7518593.1"/>
    </source>
</evidence>
<dbReference type="EMBL" id="AACZBH010000152">
    <property type="protein sequence ID" value="EAN7518593.1"/>
    <property type="molecule type" value="Genomic_DNA"/>
</dbReference>
<accession>A0A5T3RLC7</accession>
<proteinExistence type="predicted"/>
<comment type="caution">
    <text evidence="1">The sequence shown here is derived from an EMBL/GenBank/DDBJ whole genome shotgun (WGS) entry which is preliminary data.</text>
</comment>
<name>A0A5T3RLC7_SALER</name>
<organism evidence="1">
    <name type="scientific">Salmonella enterica</name>
    <name type="common">Salmonella choleraesuis</name>
    <dbReference type="NCBI Taxonomy" id="28901"/>
    <lineage>
        <taxon>Bacteria</taxon>
        <taxon>Pseudomonadati</taxon>
        <taxon>Pseudomonadota</taxon>
        <taxon>Gammaproteobacteria</taxon>
        <taxon>Enterobacterales</taxon>
        <taxon>Enterobacteriaceae</taxon>
        <taxon>Salmonella</taxon>
    </lineage>
</organism>
<protein>
    <recommendedName>
        <fullName evidence="2">Nucleoid-associated protein</fullName>
    </recommendedName>
</protein>
<gene>
    <name evidence="1" type="ORF">EKX87_25635</name>
</gene>
<feature type="non-terminal residue" evidence="1">
    <location>
        <position position="331"/>
    </location>
</feature>